<accession>A0A1Y4QCV0</accession>
<dbReference type="InterPro" id="IPR029021">
    <property type="entry name" value="Prot-tyrosine_phosphatase-like"/>
</dbReference>
<dbReference type="EMBL" id="NFLB01000011">
    <property type="protein sequence ID" value="OUQ04446.1"/>
    <property type="molecule type" value="Genomic_DNA"/>
</dbReference>
<proteinExistence type="predicted"/>
<sequence length="244" mass="28694">MMQLSREERMLQVESMTNIRDLGGYETQSGYYTKSHKFIRSTNPSKLTDEEKEYLYNYGIRLQIDLRSDFEIEQQPSSLIGYKDIEYIRIDLMKTKNLNVLPKEIANYKDLAGFYIYMLEANKEQFKELFEVFYDHPYDAIMFNCSAGKDRTGVVAALLLDLAGCHEYDIVKDYSESYENNLSLIPELEKIIDAKNHVYLESEPRMMMELLDYLRSNYGSAKEYLISCGFDEEKIMDIIENFTI</sequence>
<dbReference type="GO" id="GO:0004721">
    <property type="term" value="F:phosphoprotein phosphatase activity"/>
    <property type="evidence" value="ECO:0007669"/>
    <property type="project" value="InterPro"/>
</dbReference>
<dbReference type="SUPFAM" id="SSF52799">
    <property type="entry name" value="(Phosphotyrosine protein) phosphatases II"/>
    <property type="match status" value="1"/>
</dbReference>
<protein>
    <submittedName>
        <fullName evidence="1">Tyrosine-protein phosphatase</fullName>
    </submittedName>
</protein>
<dbReference type="InterPro" id="IPR026893">
    <property type="entry name" value="Tyr/Ser_Pase_IphP-type"/>
</dbReference>
<organism evidence="2 3">
    <name type="scientific">Thomasclavelia spiroformis</name>
    <dbReference type="NCBI Taxonomy" id="29348"/>
    <lineage>
        <taxon>Bacteria</taxon>
        <taxon>Bacillati</taxon>
        <taxon>Bacillota</taxon>
        <taxon>Erysipelotrichia</taxon>
        <taxon>Erysipelotrichales</taxon>
        <taxon>Coprobacillaceae</taxon>
        <taxon>Thomasclavelia</taxon>
    </lineage>
</organism>
<evidence type="ECO:0000313" key="1">
    <source>
        <dbReference type="EMBL" id="HJF41059.1"/>
    </source>
</evidence>
<comment type="caution">
    <text evidence="2">The sequence shown here is derived from an EMBL/GenBank/DDBJ whole genome shotgun (WGS) entry which is preliminary data.</text>
</comment>
<dbReference type="Proteomes" id="UP000196258">
    <property type="component" value="Unassembled WGS sequence"/>
</dbReference>
<dbReference type="Proteomes" id="UP000749320">
    <property type="component" value="Unassembled WGS sequence"/>
</dbReference>
<evidence type="ECO:0000313" key="2">
    <source>
        <dbReference type="EMBL" id="OUQ04446.1"/>
    </source>
</evidence>
<dbReference type="Pfam" id="PF13350">
    <property type="entry name" value="Y_phosphatase3"/>
    <property type="match status" value="1"/>
</dbReference>
<reference evidence="3" key="1">
    <citation type="submission" date="2017-04" db="EMBL/GenBank/DDBJ databases">
        <title>Function of individual gut microbiota members based on whole genome sequencing of pure cultures obtained from chicken caecum.</title>
        <authorList>
            <person name="Medvecky M."/>
            <person name="Cejkova D."/>
            <person name="Polansky O."/>
            <person name="Karasova D."/>
            <person name="Kubasova T."/>
            <person name="Cizek A."/>
            <person name="Rychlik I."/>
        </authorList>
    </citation>
    <scope>NUCLEOTIDE SEQUENCE [LARGE SCALE GENOMIC DNA]</scope>
    <source>
        <strain evidence="3">An149</strain>
    </source>
</reference>
<reference evidence="2" key="2">
    <citation type="journal article" date="2018" name="BMC Genomics">
        <title>Whole genome sequencing and function prediction of 133 gut anaerobes isolated from chicken caecum in pure cultures.</title>
        <authorList>
            <person name="Medvecky M."/>
            <person name="Cejkova D."/>
            <person name="Polansky O."/>
            <person name="Karasova D."/>
            <person name="Kubasova T."/>
            <person name="Cizek A."/>
            <person name="Rychlik I."/>
        </authorList>
    </citation>
    <scope>NUCLEOTIDE SEQUENCE</scope>
    <source>
        <strain evidence="2">An149</strain>
    </source>
</reference>
<reference evidence="1" key="3">
    <citation type="journal article" date="2021" name="PeerJ">
        <title>Extensive microbial diversity within the chicken gut microbiome revealed by metagenomics and culture.</title>
        <authorList>
            <person name="Gilroy R."/>
            <person name="Ravi A."/>
            <person name="Getino M."/>
            <person name="Pursley I."/>
            <person name="Horton D.L."/>
            <person name="Alikhan N.F."/>
            <person name="Baker D."/>
            <person name="Gharbi K."/>
            <person name="Hall N."/>
            <person name="Watson M."/>
            <person name="Adriaenssens E.M."/>
            <person name="Foster-Nyarko E."/>
            <person name="Jarju S."/>
            <person name="Secka A."/>
            <person name="Antonio M."/>
            <person name="Oren A."/>
            <person name="Chaudhuri R.R."/>
            <person name="La Ragione R."/>
            <person name="Hildebrand F."/>
            <person name="Pallen M.J."/>
        </authorList>
    </citation>
    <scope>NUCLEOTIDE SEQUENCE</scope>
    <source>
        <strain evidence="1">CHK193-16274</strain>
    </source>
</reference>
<dbReference type="EMBL" id="DYWV01000310">
    <property type="protein sequence ID" value="HJF41059.1"/>
    <property type="molecule type" value="Genomic_DNA"/>
</dbReference>
<dbReference type="RefSeq" id="WP_087257234.1">
    <property type="nucleotide sequence ID" value="NZ_CAJFOD010000087.1"/>
</dbReference>
<gene>
    <name evidence="2" type="ORF">B5E91_09855</name>
    <name evidence="1" type="ORF">K8V91_09065</name>
</gene>
<dbReference type="AlphaFoldDB" id="A0A1Y4QCV0"/>
<evidence type="ECO:0000313" key="3">
    <source>
        <dbReference type="Proteomes" id="UP000196258"/>
    </source>
</evidence>
<dbReference type="Gene3D" id="3.90.190.10">
    <property type="entry name" value="Protein tyrosine phosphatase superfamily"/>
    <property type="match status" value="1"/>
</dbReference>
<name>A0A1Y4QCV0_9FIRM</name>
<reference evidence="1" key="4">
    <citation type="submission" date="2021-09" db="EMBL/GenBank/DDBJ databases">
        <authorList>
            <person name="Gilroy R."/>
        </authorList>
    </citation>
    <scope>NUCLEOTIDE SEQUENCE</scope>
    <source>
        <strain evidence="1">CHK193-16274</strain>
    </source>
</reference>